<dbReference type="SUPFAM" id="SSF53335">
    <property type="entry name" value="S-adenosyl-L-methionine-dependent methyltransferases"/>
    <property type="match status" value="2"/>
</dbReference>
<dbReference type="InterPro" id="IPR051419">
    <property type="entry name" value="Lys/N-term_MeTrsfase_sf"/>
</dbReference>
<keyword evidence="8" id="KW-1185">Reference proteome</keyword>
<keyword evidence="2" id="KW-0489">Methyltransferase</keyword>
<feature type="compositionally biased region" description="Basic residues" evidence="5">
    <location>
        <begin position="479"/>
        <end position="488"/>
    </location>
</feature>
<dbReference type="Pfam" id="PF08241">
    <property type="entry name" value="Methyltransf_11"/>
    <property type="match status" value="1"/>
</dbReference>
<proteinExistence type="inferred from homology"/>
<sequence>MGKMKKVEGMPGAAGSVPLPAALTDFRQESYWDQFFKASQGRPFEWYGDWVSLPRVFRELLGLSADRKPPLEILVPGCGNSRLSAAMYDAGFQKIVNVDFNKRVVAEMLRLNVRARPLMRWQVMDITKMQFADNSFDVVLDKGSLDALTGEPDEPQIAAEGLLSEVKRVLRHGGKYVCITLAQQHVIELLLGHFRIGWDVVVYQVQDESNDTSAMLQPLLVVATKTDSVEVSPVRSSLEEFNPAAANAEQMKCVVSVIEVENKLRTAFEGGRFGGALEDQTIEEDYSEFDELSPGKVRAVKLGGHYPAVILDAKPDSGSHMFKAAVFLVPRGRAHEWLFSTEEGQWEIVEAAKAGRLIMVMLDTQQYPGSLAAVQDELSHVVKFFLPLDCKESKDIPYMTTDDGVHRRTVIEERNSPITGIIKVEDVVLEYKKSSEDGVSATTQSFYRRLVFDRNPNLIQSDAILLPYSAVVDDAQQRTQKKKKKKGKAKESVQDTKEGAKEEYRVDHSQLASSYHAGMVAGLALISHNLDQSFSTKEPVRVMVVGLGAGLLPMFLHNHLPVDHIEVVELDGVIGDLAKRHFGFVENDRMKLHIGDGIEAVHAIGRTAGVPVSEPSIAELSDNLAASHISGNSKPAKDQMLHVLIIDADAGDSSLEMSCPPQGFLEESFLSAAKAALVDGGVLAVNVVSRAAGAHSSAVAKLQKVFDEVYELKVDEDVNRVLFALPRESPVRNDSLITNLRTATKRLKQLATDFAPWQNGPILEDYLQEGKIRLVPRA</sequence>
<dbReference type="AlphaFoldDB" id="A0A8T0JCW8"/>
<dbReference type="GO" id="GO:0008757">
    <property type="term" value="F:S-adenosylmethionine-dependent methyltransferase activity"/>
    <property type="evidence" value="ECO:0007669"/>
    <property type="project" value="InterPro"/>
</dbReference>
<evidence type="ECO:0000256" key="3">
    <source>
        <dbReference type="ARBA" id="ARBA00022679"/>
    </source>
</evidence>
<feature type="region of interest" description="Disordered" evidence="5">
    <location>
        <begin position="477"/>
        <end position="501"/>
    </location>
</feature>
<dbReference type="PANTHER" id="PTHR12176:SF78">
    <property type="entry name" value="EEF1A LYSINE AND N-TERMINAL METHYLTRANSFERASE"/>
    <property type="match status" value="1"/>
</dbReference>
<keyword evidence="3" id="KW-0808">Transferase</keyword>
<dbReference type="PANTHER" id="PTHR12176">
    <property type="entry name" value="SAM-DEPENDENT METHYLTRANSFERASE SUPERFAMILY PROTEIN"/>
    <property type="match status" value="1"/>
</dbReference>
<dbReference type="GO" id="GO:0032259">
    <property type="term" value="P:methylation"/>
    <property type="evidence" value="ECO:0007669"/>
    <property type="project" value="UniProtKB-KW"/>
</dbReference>
<accession>A0A8T0JCW8</accession>
<dbReference type="Proteomes" id="UP000822688">
    <property type="component" value="Chromosome 1"/>
</dbReference>
<gene>
    <name evidence="7" type="ORF">KC19_1G285900</name>
</gene>
<reference evidence="7" key="1">
    <citation type="submission" date="2020-06" db="EMBL/GenBank/DDBJ databases">
        <title>WGS assembly of Ceratodon purpureus strain R40.</title>
        <authorList>
            <person name="Carey S.B."/>
            <person name="Jenkins J."/>
            <person name="Shu S."/>
            <person name="Lovell J.T."/>
            <person name="Sreedasyam A."/>
            <person name="Maumus F."/>
            <person name="Tiley G.P."/>
            <person name="Fernandez-Pozo N."/>
            <person name="Barry K."/>
            <person name="Chen C."/>
            <person name="Wang M."/>
            <person name="Lipzen A."/>
            <person name="Daum C."/>
            <person name="Saski C.A."/>
            <person name="Payton A.C."/>
            <person name="Mcbreen J.C."/>
            <person name="Conrad R.E."/>
            <person name="Kollar L.M."/>
            <person name="Olsson S."/>
            <person name="Huttunen S."/>
            <person name="Landis J.B."/>
            <person name="Wickett N.J."/>
            <person name="Johnson M.G."/>
            <person name="Rensing S.A."/>
            <person name="Grimwood J."/>
            <person name="Schmutz J."/>
            <person name="Mcdaniel S.F."/>
        </authorList>
    </citation>
    <scope>NUCLEOTIDE SEQUENCE</scope>
    <source>
        <strain evidence="7">R40</strain>
    </source>
</reference>
<evidence type="ECO:0000256" key="5">
    <source>
        <dbReference type="SAM" id="MobiDB-lite"/>
    </source>
</evidence>
<evidence type="ECO:0000256" key="2">
    <source>
        <dbReference type="ARBA" id="ARBA00022603"/>
    </source>
</evidence>
<evidence type="ECO:0000313" key="7">
    <source>
        <dbReference type="EMBL" id="KAG0592863.1"/>
    </source>
</evidence>
<dbReference type="FunFam" id="3.40.50.150:FF:000256">
    <property type="entry name" value="S-adenosyl-L-methionine-dependent methyltransferase superfamily protein"/>
    <property type="match status" value="1"/>
</dbReference>
<evidence type="ECO:0000313" key="8">
    <source>
        <dbReference type="Proteomes" id="UP000822688"/>
    </source>
</evidence>
<evidence type="ECO:0000256" key="4">
    <source>
        <dbReference type="ARBA" id="ARBA00023268"/>
    </source>
</evidence>
<dbReference type="Gene3D" id="3.40.50.150">
    <property type="entry name" value="Vaccinia Virus protein VP39"/>
    <property type="match status" value="2"/>
</dbReference>
<comment type="similarity">
    <text evidence="1">Belongs to the methyltransferase superfamily.</text>
</comment>
<dbReference type="InterPro" id="IPR029063">
    <property type="entry name" value="SAM-dependent_MTases_sf"/>
</dbReference>
<protein>
    <recommendedName>
        <fullName evidence="6">Methyltransferase type 11 domain-containing protein</fullName>
    </recommendedName>
</protein>
<keyword evidence="4" id="KW-0511">Multifunctional enzyme</keyword>
<dbReference type="InterPro" id="IPR013216">
    <property type="entry name" value="Methyltransf_11"/>
</dbReference>
<name>A0A8T0JCW8_CERPU</name>
<dbReference type="EMBL" id="CM026421">
    <property type="protein sequence ID" value="KAG0592863.1"/>
    <property type="molecule type" value="Genomic_DNA"/>
</dbReference>
<evidence type="ECO:0000259" key="6">
    <source>
        <dbReference type="Pfam" id="PF08241"/>
    </source>
</evidence>
<organism evidence="7 8">
    <name type="scientific">Ceratodon purpureus</name>
    <name type="common">Fire moss</name>
    <name type="synonym">Dicranum purpureum</name>
    <dbReference type="NCBI Taxonomy" id="3225"/>
    <lineage>
        <taxon>Eukaryota</taxon>
        <taxon>Viridiplantae</taxon>
        <taxon>Streptophyta</taxon>
        <taxon>Embryophyta</taxon>
        <taxon>Bryophyta</taxon>
        <taxon>Bryophytina</taxon>
        <taxon>Bryopsida</taxon>
        <taxon>Dicranidae</taxon>
        <taxon>Pseudoditrichales</taxon>
        <taxon>Ditrichaceae</taxon>
        <taxon>Ceratodon</taxon>
    </lineage>
</organism>
<evidence type="ECO:0000256" key="1">
    <source>
        <dbReference type="ARBA" id="ARBA00008361"/>
    </source>
</evidence>
<feature type="domain" description="Methyltransferase type 11" evidence="6">
    <location>
        <begin position="76"/>
        <end position="178"/>
    </location>
</feature>
<feature type="compositionally biased region" description="Basic and acidic residues" evidence="5">
    <location>
        <begin position="489"/>
        <end position="501"/>
    </location>
</feature>
<comment type="caution">
    <text evidence="7">The sequence shown here is derived from an EMBL/GenBank/DDBJ whole genome shotgun (WGS) entry which is preliminary data.</text>
</comment>
<dbReference type="CDD" id="cd02440">
    <property type="entry name" value="AdoMet_MTases"/>
    <property type="match status" value="1"/>
</dbReference>